<gene>
    <name evidence="9" type="ORF">J2S73_001653</name>
</gene>
<feature type="transmembrane region" description="Helical" evidence="7">
    <location>
        <begin position="399"/>
        <end position="423"/>
    </location>
</feature>
<dbReference type="InterPro" id="IPR010656">
    <property type="entry name" value="DctM"/>
</dbReference>
<comment type="subcellular location">
    <subcellularLocation>
        <location evidence="1 7">Cell inner membrane</location>
        <topology evidence="1 7">Multi-pass membrane protein</topology>
    </subcellularLocation>
</comment>
<evidence type="ECO:0000256" key="5">
    <source>
        <dbReference type="ARBA" id="ARBA00022989"/>
    </source>
</evidence>
<evidence type="ECO:0000256" key="1">
    <source>
        <dbReference type="ARBA" id="ARBA00004429"/>
    </source>
</evidence>
<dbReference type="GO" id="GO:0022857">
    <property type="term" value="F:transmembrane transporter activity"/>
    <property type="evidence" value="ECO:0007669"/>
    <property type="project" value="UniProtKB-UniRule"/>
</dbReference>
<evidence type="ECO:0000259" key="8">
    <source>
        <dbReference type="Pfam" id="PF06808"/>
    </source>
</evidence>
<keyword evidence="10" id="KW-1185">Reference proteome</keyword>
<feature type="transmembrane region" description="Helical" evidence="7">
    <location>
        <begin position="243"/>
        <end position="262"/>
    </location>
</feature>
<dbReference type="GO" id="GO:0005886">
    <property type="term" value="C:plasma membrane"/>
    <property type="evidence" value="ECO:0007669"/>
    <property type="project" value="UniProtKB-SubCell"/>
</dbReference>
<organism evidence="9 10">
    <name type="scientific">Amorphus orientalis</name>
    <dbReference type="NCBI Taxonomy" id="649198"/>
    <lineage>
        <taxon>Bacteria</taxon>
        <taxon>Pseudomonadati</taxon>
        <taxon>Pseudomonadota</taxon>
        <taxon>Alphaproteobacteria</taxon>
        <taxon>Hyphomicrobiales</taxon>
        <taxon>Amorphaceae</taxon>
        <taxon>Amorphus</taxon>
    </lineage>
</organism>
<feature type="transmembrane region" description="Helical" evidence="7">
    <location>
        <begin position="134"/>
        <end position="153"/>
    </location>
</feature>
<feature type="transmembrane region" description="Helical" evidence="7">
    <location>
        <begin position="54"/>
        <end position="72"/>
    </location>
</feature>
<dbReference type="Pfam" id="PF06808">
    <property type="entry name" value="DctM"/>
    <property type="match status" value="1"/>
</dbReference>
<evidence type="ECO:0000256" key="2">
    <source>
        <dbReference type="ARBA" id="ARBA00022475"/>
    </source>
</evidence>
<proteinExistence type="inferred from homology"/>
<feature type="domain" description="TRAP C4-dicarboxylate transport system permease DctM subunit" evidence="8">
    <location>
        <begin position="9"/>
        <end position="419"/>
    </location>
</feature>
<feature type="transmembrane region" description="Helical" evidence="7">
    <location>
        <begin position="216"/>
        <end position="237"/>
    </location>
</feature>
<accession>A0AAE3VNB8</accession>
<dbReference type="PIRSF" id="PIRSF006066">
    <property type="entry name" value="HI0050"/>
    <property type="match status" value="1"/>
</dbReference>
<dbReference type="EMBL" id="JAUSUL010000002">
    <property type="protein sequence ID" value="MDQ0315196.1"/>
    <property type="molecule type" value="Genomic_DNA"/>
</dbReference>
<evidence type="ECO:0000256" key="4">
    <source>
        <dbReference type="ARBA" id="ARBA00022692"/>
    </source>
</evidence>
<comment type="similarity">
    <text evidence="7">Belongs to the TRAP transporter large permease family.</text>
</comment>
<evidence type="ECO:0000313" key="10">
    <source>
        <dbReference type="Proteomes" id="UP001229244"/>
    </source>
</evidence>
<evidence type="ECO:0000256" key="3">
    <source>
        <dbReference type="ARBA" id="ARBA00022519"/>
    </source>
</evidence>
<evidence type="ECO:0000256" key="7">
    <source>
        <dbReference type="RuleBase" id="RU369079"/>
    </source>
</evidence>
<keyword evidence="2" id="KW-1003">Cell membrane</keyword>
<comment type="subunit">
    <text evidence="7">The complex comprises the extracytoplasmic solute receptor protein and the two transmembrane proteins.</text>
</comment>
<feature type="transmembrane region" description="Helical" evidence="7">
    <location>
        <begin position="357"/>
        <end position="387"/>
    </location>
</feature>
<reference evidence="9" key="1">
    <citation type="submission" date="2023-07" db="EMBL/GenBank/DDBJ databases">
        <title>Genomic Encyclopedia of Type Strains, Phase IV (KMG-IV): sequencing the most valuable type-strain genomes for metagenomic binning, comparative biology and taxonomic classification.</title>
        <authorList>
            <person name="Goeker M."/>
        </authorList>
    </citation>
    <scope>NUCLEOTIDE SEQUENCE</scope>
    <source>
        <strain evidence="9">DSM 21202</strain>
    </source>
</reference>
<feature type="transmembrane region" description="Helical" evidence="7">
    <location>
        <begin position="316"/>
        <end position="345"/>
    </location>
</feature>
<dbReference type="PANTHER" id="PTHR33362">
    <property type="entry name" value="SIALIC ACID TRAP TRANSPORTER PERMEASE PROTEIN SIAT-RELATED"/>
    <property type="match status" value="1"/>
</dbReference>
<keyword evidence="4 7" id="KW-0812">Transmembrane</keyword>
<keyword evidence="6 7" id="KW-0472">Membrane</keyword>
<dbReference type="Proteomes" id="UP001229244">
    <property type="component" value="Unassembled WGS sequence"/>
</dbReference>
<dbReference type="AlphaFoldDB" id="A0AAE3VNB8"/>
<dbReference type="NCBIfam" id="TIGR00786">
    <property type="entry name" value="dctM"/>
    <property type="match status" value="1"/>
</dbReference>
<name>A0AAE3VNB8_9HYPH</name>
<comment type="caution">
    <text evidence="7">Lacks conserved residue(s) required for the propagation of feature annotation.</text>
</comment>
<feature type="transmembrane region" description="Helical" evidence="7">
    <location>
        <begin position="173"/>
        <end position="195"/>
    </location>
</feature>
<evidence type="ECO:0000313" key="9">
    <source>
        <dbReference type="EMBL" id="MDQ0315196.1"/>
    </source>
</evidence>
<keyword evidence="5 7" id="KW-1133">Transmembrane helix</keyword>
<protein>
    <recommendedName>
        <fullName evidence="7">TRAP transporter large permease protein</fullName>
    </recommendedName>
</protein>
<sequence>MNGNLLLLLGVFAGLAVLRIPVGLAMMASGIAYLFWTDQDIGLLVDQVGGRLYASYTLIAIPMFIFAANVMNAGTITDRIVRVAAFLFGRLPGGVAHANVASSVVFSGMSGSAVADVAGPGRVMMEMMTRDGRYTPGFAGAVTAASATIGPIIPPSIPVVLYAVVSNASVGALFLGGIVPGVMMALALMAVITVLARRRGMKADPAAPLSAIGRAFLDAGLPLLMPVILLGGIYLGVTTATEAASVAALYALVLAGFVYRTLSWRGLYTILADTVRESAIVSITIAGAFIVNYAIANERFPDALAAWVLDLDLPPLAFLIVVNVLFLLLGCLLDVSVMLLVLVPLLVPAVVYSGIDLVHFGIVIIVNIMIGLATPPYGMLLFVIASVTGTDLKDIVREIWPFIGVLVAVLFLLVVFPGLVLWLPGLLGF</sequence>
<comment type="function">
    <text evidence="7">Part of the tripartite ATP-independent periplasmic (TRAP) transport system.</text>
</comment>
<comment type="caution">
    <text evidence="9">The sequence shown here is derived from an EMBL/GenBank/DDBJ whole genome shotgun (WGS) entry which is preliminary data.</text>
</comment>
<keyword evidence="3 7" id="KW-0997">Cell inner membrane</keyword>
<dbReference type="RefSeq" id="WP_306885035.1">
    <property type="nucleotide sequence ID" value="NZ_JAUSUL010000002.1"/>
</dbReference>
<dbReference type="InterPro" id="IPR004681">
    <property type="entry name" value="TRAP_DctM"/>
</dbReference>
<keyword evidence="7" id="KW-0813">Transport</keyword>
<evidence type="ECO:0000256" key="6">
    <source>
        <dbReference type="ARBA" id="ARBA00023136"/>
    </source>
</evidence>
<feature type="transmembrane region" description="Helical" evidence="7">
    <location>
        <begin position="274"/>
        <end position="296"/>
    </location>
</feature>